<name>A0A8X6Y9F8_9ARAC</name>
<dbReference type="EMBL" id="BMAV01016490">
    <property type="protein sequence ID" value="GFY67284.1"/>
    <property type="molecule type" value="Genomic_DNA"/>
</dbReference>
<gene>
    <name evidence="2" type="ORF">TNIN_381991</name>
</gene>
<reference evidence="2" key="1">
    <citation type="submission" date="2020-08" db="EMBL/GenBank/DDBJ databases">
        <title>Multicomponent nature underlies the extraordinary mechanical properties of spider dragline silk.</title>
        <authorList>
            <person name="Kono N."/>
            <person name="Nakamura H."/>
            <person name="Mori M."/>
            <person name="Yoshida Y."/>
            <person name="Ohtoshi R."/>
            <person name="Malay A.D."/>
            <person name="Moran D.A.P."/>
            <person name="Tomita M."/>
            <person name="Numata K."/>
            <person name="Arakawa K."/>
        </authorList>
    </citation>
    <scope>NUCLEOTIDE SEQUENCE</scope>
</reference>
<organism evidence="2 3">
    <name type="scientific">Trichonephila inaurata madagascariensis</name>
    <dbReference type="NCBI Taxonomy" id="2747483"/>
    <lineage>
        <taxon>Eukaryota</taxon>
        <taxon>Metazoa</taxon>
        <taxon>Ecdysozoa</taxon>
        <taxon>Arthropoda</taxon>
        <taxon>Chelicerata</taxon>
        <taxon>Arachnida</taxon>
        <taxon>Araneae</taxon>
        <taxon>Araneomorphae</taxon>
        <taxon>Entelegynae</taxon>
        <taxon>Araneoidea</taxon>
        <taxon>Nephilidae</taxon>
        <taxon>Trichonephila</taxon>
        <taxon>Trichonephila inaurata</taxon>
    </lineage>
</organism>
<feature type="transmembrane region" description="Helical" evidence="1">
    <location>
        <begin position="78"/>
        <end position="104"/>
    </location>
</feature>
<keyword evidence="3" id="KW-1185">Reference proteome</keyword>
<dbReference type="OrthoDB" id="6422843at2759"/>
<evidence type="ECO:0000313" key="3">
    <source>
        <dbReference type="Proteomes" id="UP000886998"/>
    </source>
</evidence>
<accession>A0A8X6Y9F8</accession>
<keyword evidence="1" id="KW-1133">Transmembrane helix</keyword>
<evidence type="ECO:0000313" key="2">
    <source>
        <dbReference type="EMBL" id="GFY67284.1"/>
    </source>
</evidence>
<dbReference type="AlphaFoldDB" id="A0A8X6Y9F8"/>
<comment type="caution">
    <text evidence="2">The sequence shown here is derived from an EMBL/GenBank/DDBJ whole genome shotgun (WGS) entry which is preliminary data.</text>
</comment>
<dbReference type="Proteomes" id="UP000886998">
    <property type="component" value="Unassembled WGS sequence"/>
</dbReference>
<sequence length="128" mass="14529">MCVCSCSNSGMNLQKIAADIEFKGFKKNSHSCSCEDFLIPRLHSSQRSLQVNKTCEFCYCKEVSESKCVNGKVTCRSLYLIEATTICILLLALFLNELVLIYNYEPRIYCLILRKKSHKKFGGNPTIV</sequence>
<proteinExistence type="predicted"/>
<protein>
    <submittedName>
        <fullName evidence="2">Uncharacterized protein</fullName>
    </submittedName>
</protein>
<keyword evidence="1" id="KW-0812">Transmembrane</keyword>
<keyword evidence="1" id="KW-0472">Membrane</keyword>
<evidence type="ECO:0000256" key="1">
    <source>
        <dbReference type="SAM" id="Phobius"/>
    </source>
</evidence>